<gene>
    <name evidence="1" type="ORF">XAC3562_160047</name>
</gene>
<proteinExistence type="predicted"/>
<reference evidence="1 2" key="1">
    <citation type="submission" date="2014-09" db="EMBL/GenBank/DDBJ databases">
        <authorList>
            <person name="Regsiter A."/>
        </authorList>
    </citation>
    <scope>NUCLEOTIDE SEQUENCE [LARGE SCALE GENOMIC DNA]</scope>
</reference>
<evidence type="ECO:0000313" key="1">
    <source>
        <dbReference type="EMBL" id="CEG14988.1"/>
    </source>
</evidence>
<dbReference type="EMBL" id="CCXZ01000068">
    <property type="protein sequence ID" value="CEG14988.1"/>
    <property type="molecule type" value="Genomic_DNA"/>
</dbReference>
<keyword evidence="2" id="KW-1185">Reference proteome</keyword>
<accession>A0A0U4YIC7</accession>
<dbReference type="AlphaFoldDB" id="A0A0U4YIC7"/>
<protein>
    <submittedName>
        <fullName evidence="1">Uncharacterized protein</fullName>
    </submittedName>
</protein>
<name>A0A0U4YIC7_XANCI</name>
<comment type="caution">
    <text evidence="1">The sequence shown here is derived from an EMBL/GenBank/DDBJ whole genome shotgun (WGS) entry which is preliminary data.</text>
</comment>
<evidence type="ECO:0000313" key="2">
    <source>
        <dbReference type="Proteomes" id="UP000052230"/>
    </source>
</evidence>
<organism evidence="1 2">
    <name type="scientific">Xanthomonas citri pv. citri</name>
    <dbReference type="NCBI Taxonomy" id="611301"/>
    <lineage>
        <taxon>Bacteria</taxon>
        <taxon>Pseudomonadati</taxon>
        <taxon>Pseudomonadota</taxon>
        <taxon>Gammaproteobacteria</taxon>
        <taxon>Lysobacterales</taxon>
        <taxon>Lysobacteraceae</taxon>
        <taxon>Xanthomonas</taxon>
    </lineage>
</organism>
<sequence length="64" mass="7027">MAGEGDSFHWSAPEREVQGALWGKSSATIHPTIQLGRGLAFTNVVFQATWNAENQSARNRIQVT</sequence>
<dbReference type="Proteomes" id="UP000052230">
    <property type="component" value="Unassembled WGS sequence"/>
</dbReference>